<gene>
    <name evidence="3" type="ORF">ACFQGD_02800</name>
</gene>
<dbReference type="RefSeq" id="WP_345406963.1">
    <property type="nucleotide sequence ID" value="NZ_BAABLA010000123.1"/>
</dbReference>
<sequence>MGVRTSQHGTSEARASGRTPRKGLALFLVFLAGELTLVLSPIIVLVPFAVADPSLTEGAPLPPAPLVTMLVIPPVFAALVAVAGTSLFGAGPPKGRVRRELAWHWNRRDTLRGLAIGIAGLLITIPAAAIWASWVGADEAESAVGELFKGEQLSLAAGLVAFFGVWLVAPLSEEVLFRGVLWRTFEHWRWNRWVIFAVTTVVFSVAHMELLRTPLLLVLSIPIGLARLLTRNVTASVVAHQVNNFLPALALLFSTTGILAG</sequence>
<dbReference type="Pfam" id="PF02517">
    <property type="entry name" value="Rce1-like"/>
    <property type="match status" value="1"/>
</dbReference>
<feature type="transmembrane region" description="Helical" evidence="1">
    <location>
        <begin position="152"/>
        <end position="169"/>
    </location>
</feature>
<dbReference type="Proteomes" id="UP001596337">
    <property type="component" value="Unassembled WGS sequence"/>
</dbReference>
<dbReference type="InterPro" id="IPR003675">
    <property type="entry name" value="Rce1/LyrA-like_dom"/>
</dbReference>
<keyword evidence="1" id="KW-0812">Transmembrane</keyword>
<evidence type="ECO:0000259" key="2">
    <source>
        <dbReference type="Pfam" id="PF02517"/>
    </source>
</evidence>
<proteinExistence type="predicted"/>
<protein>
    <submittedName>
        <fullName evidence="3">Type II CAAX endopeptidase family protein</fullName>
    </submittedName>
</protein>
<accession>A0ABW2BSR0</accession>
<comment type="caution">
    <text evidence="3">The sequence shown here is derived from an EMBL/GenBank/DDBJ whole genome shotgun (WGS) entry which is preliminary data.</text>
</comment>
<name>A0ABW2BSR0_9PSEU</name>
<evidence type="ECO:0000256" key="1">
    <source>
        <dbReference type="SAM" id="Phobius"/>
    </source>
</evidence>
<organism evidence="3 4">
    <name type="scientific">Haloechinothrix salitolerans</name>
    <dbReference type="NCBI Taxonomy" id="926830"/>
    <lineage>
        <taxon>Bacteria</taxon>
        <taxon>Bacillati</taxon>
        <taxon>Actinomycetota</taxon>
        <taxon>Actinomycetes</taxon>
        <taxon>Pseudonocardiales</taxon>
        <taxon>Pseudonocardiaceae</taxon>
        <taxon>Haloechinothrix</taxon>
    </lineage>
</organism>
<evidence type="ECO:0000313" key="4">
    <source>
        <dbReference type="Proteomes" id="UP001596337"/>
    </source>
</evidence>
<dbReference type="EMBL" id="JBHSXX010000001">
    <property type="protein sequence ID" value="MFC6866066.1"/>
    <property type="molecule type" value="Genomic_DNA"/>
</dbReference>
<reference evidence="4" key="1">
    <citation type="journal article" date="2019" name="Int. J. Syst. Evol. Microbiol.">
        <title>The Global Catalogue of Microorganisms (GCM) 10K type strain sequencing project: providing services to taxonomists for standard genome sequencing and annotation.</title>
        <authorList>
            <consortium name="The Broad Institute Genomics Platform"/>
            <consortium name="The Broad Institute Genome Sequencing Center for Infectious Disease"/>
            <person name="Wu L."/>
            <person name="Ma J."/>
        </authorList>
    </citation>
    <scope>NUCLEOTIDE SEQUENCE [LARGE SCALE GENOMIC DNA]</scope>
    <source>
        <strain evidence="4">KCTC 32255</strain>
    </source>
</reference>
<feature type="transmembrane region" description="Helical" evidence="1">
    <location>
        <begin position="70"/>
        <end position="90"/>
    </location>
</feature>
<evidence type="ECO:0000313" key="3">
    <source>
        <dbReference type="EMBL" id="MFC6866066.1"/>
    </source>
</evidence>
<feature type="transmembrane region" description="Helical" evidence="1">
    <location>
        <begin position="111"/>
        <end position="132"/>
    </location>
</feature>
<keyword evidence="1" id="KW-0472">Membrane</keyword>
<feature type="domain" description="CAAX prenyl protease 2/Lysostaphin resistance protein A-like" evidence="2">
    <location>
        <begin position="159"/>
        <end position="246"/>
    </location>
</feature>
<feature type="transmembrane region" description="Helical" evidence="1">
    <location>
        <begin position="190"/>
        <end position="208"/>
    </location>
</feature>
<keyword evidence="1" id="KW-1133">Transmembrane helix</keyword>
<keyword evidence="4" id="KW-1185">Reference proteome</keyword>
<feature type="transmembrane region" description="Helical" evidence="1">
    <location>
        <begin position="24"/>
        <end position="50"/>
    </location>
</feature>